<sequence>MRKILSVSIAAYNVAQTLAECLDPFLETGVMDELDIMVIDDGSSDDTRKIAEQYTRSYPDTFRIISKENGGWGSTVNTGIREARGLYFKQLDGDDHYDPAAVGPFVRYLQSEPGDLVITPYIAYDSESGTVISKEDCNPGYEKEKIYLLQEVHEFSPFMHSLSVRTSLLKEGKVSITERCFYTDTEFVLKACNHARTVSFFDIPVYYYRRAALGQSMSLDGFEKHYMDQYRVIEVCLVYMQQQVKREEVRAIYDKLLFGTCFWQYMIMFYISATGQHKKDLKAFDRMLKEKAPDYYAKIDFKELKILRKTKFIGYFILAPYKKKKDNRFTADGRLRE</sequence>
<gene>
    <name evidence="2" type="ORF">C823_02941</name>
</gene>
<comment type="caution">
    <text evidence="2">The sequence shown here is derived from an EMBL/GenBank/DDBJ whole genome shotgun (WGS) entry which is preliminary data.</text>
</comment>
<keyword evidence="3" id="KW-1185">Reference proteome</keyword>
<dbReference type="STRING" id="1235802.C823_02941"/>
<dbReference type="CDD" id="cd00761">
    <property type="entry name" value="Glyco_tranf_GTA_type"/>
    <property type="match status" value="1"/>
</dbReference>
<proteinExistence type="predicted"/>
<dbReference type="InterPro" id="IPR029044">
    <property type="entry name" value="Nucleotide-diphossugar_trans"/>
</dbReference>
<dbReference type="EMBL" id="AQFT01000091">
    <property type="protein sequence ID" value="EMZ25051.1"/>
    <property type="molecule type" value="Genomic_DNA"/>
</dbReference>
<dbReference type="PANTHER" id="PTHR22916">
    <property type="entry name" value="GLYCOSYLTRANSFERASE"/>
    <property type="match status" value="1"/>
</dbReference>
<protein>
    <recommendedName>
        <fullName evidence="1">Glycosyltransferase 2-like domain-containing protein</fullName>
    </recommendedName>
</protein>
<dbReference type="OrthoDB" id="9810303at2"/>
<dbReference type="SUPFAM" id="SSF53448">
    <property type="entry name" value="Nucleotide-diphospho-sugar transferases"/>
    <property type="match status" value="1"/>
</dbReference>
<accession>N2AA10</accession>
<dbReference type="AlphaFoldDB" id="N2AA10"/>
<dbReference type="PANTHER" id="PTHR22916:SF3">
    <property type="entry name" value="UDP-GLCNAC:BETAGAL BETA-1,3-N-ACETYLGLUCOSAMINYLTRANSFERASE-LIKE PROTEIN 1"/>
    <property type="match status" value="1"/>
</dbReference>
<reference evidence="2 3" key="1">
    <citation type="journal article" date="2014" name="Genome Announc.">
        <title>Draft genome sequences of the altered schaedler flora, a defined bacterial community from gnotobiotic mice.</title>
        <authorList>
            <person name="Wannemuehler M.J."/>
            <person name="Overstreet A.M."/>
            <person name="Ward D.V."/>
            <person name="Phillips G.J."/>
        </authorList>
    </citation>
    <scope>NUCLEOTIDE SEQUENCE [LARGE SCALE GENOMIC DNA]</scope>
    <source>
        <strain evidence="2 3">ASF492</strain>
    </source>
</reference>
<dbReference type="GO" id="GO:0016758">
    <property type="term" value="F:hexosyltransferase activity"/>
    <property type="evidence" value="ECO:0007669"/>
    <property type="project" value="UniProtKB-ARBA"/>
</dbReference>
<dbReference type="Proteomes" id="UP000012589">
    <property type="component" value="Unassembled WGS sequence"/>
</dbReference>
<evidence type="ECO:0000259" key="1">
    <source>
        <dbReference type="Pfam" id="PF00535"/>
    </source>
</evidence>
<dbReference type="InterPro" id="IPR001173">
    <property type="entry name" value="Glyco_trans_2-like"/>
</dbReference>
<dbReference type="eggNOG" id="COG0463">
    <property type="taxonomic scope" value="Bacteria"/>
</dbReference>
<evidence type="ECO:0000313" key="2">
    <source>
        <dbReference type="EMBL" id="EMZ25051.1"/>
    </source>
</evidence>
<dbReference type="Pfam" id="PF00535">
    <property type="entry name" value="Glycos_transf_2"/>
    <property type="match status" value="1"/>
</dbReference>
<dbReference type="Gene3D" id="3.90.550.10">
    <property type="entry name" value="Spore Coat Polysaccharide Biosynthesis Protein SpsA, Chain A"/>
    <property type="match status" value="1"/>
</dbReference>
<dbReference type="HOGENOM" id="CLU_025996_1_0_9"/>
<organism evidence="2 3">
    <name type="scientific">Eubacterium plexicaudatum ASF492</name>
    <dbReference type="NCBI Taxonomy" id="1235802"/>
    <lineage>
        <taxon>Bacteria</taxon>
        <taxon>Bacillati</taxon>
        <taxon>Bacillota</taxon>
        <taxon>Clostridia</taxon>
        <taxon>Eubacteriales</taxon>
        <taxon>Eubacteriaceae</taxon>
        <taxon>Eubacterium</taxon>
    </lineage>
</organism>
<evidence type="ECO:0000313" key="3">
    <source>
        <dbReference type="Proteomes" id="UP000012589"/>
    </source>
</evidence>
<name>N2AA10_9FIRM</name>
<dbReference type="PATRIC" id="fig|1235802.3.peg.3107"/>
<feature type="domain" description="Glycosyltransferase 2-like" evidence="1">
    <location>
        <begin position="6"/>
        <end position="161"/>
    </location>
</feature>